<keyword evidence="1" id="KW-0812">Transmembrane</keyword>
<evidence type="ECO:0008006" key="5">
    <source>
        <dbReference type="Google" id="ProtNLM"/>
    </source>
</evidence>
<keyword evidence="2" id="KW-0732">Signal</keyword>
<protein>
    <recommendedName>
        <fullName evidence="5">DUF19 domain-containing protein</fullName>
    </recommendedName>
</protein>
<feature type="chain" id="PRO_5008898031" description="DUF19 domain-containing protein" evidence="2">
    <location>
        <begin position="28"/>
        <end position="270"/>
    </location>
</feature>
<name>A0A1D1V4K1_RAMVA</name>
<dbReference type="EMBL" id="BDGG01000002">
    <property type="protein sequence ID" value="GAU93408.1"/>
    <property type="molecule type" value="Genomic_DNA"/>
</dbReference>
<accession>A0A1D1V4K1</accession>
<sequence>MLVLPQLELCILSSFIVFLLSLDNSYAQSFCSISENPCLRDMESSSELNFIYGLNKDQLMRACQIYVNSMHCLDFNLASCTVREREEAKTHVKYLRISMDRICNDDQTQQSYLIYSGCLKNAYSSTERCMNYFTEILHNTSRQIIAERMNAAAEQKSGGSLRSANPALFSYICTGLRNLISCVHNAVPCSQKSHRDIKEILTLMIRGGVPSPLYQQCAAAQKTSSTEQGGSPKQASSSAAGGANHLFQGFLYILIASFTTTTGLSIGRMI</sequence>
<keyword evidence="4" id="KW-1185">Reference proteome</keyword>
<keyword evidence="1" id="KW-1133">Transmembrane helix</keyword>
<dbReference type="OrthoDB" id="10451094at2759"/>
<dbReference type="PANTHER" id="PTHR33964">
    <property type="entry name" value="RE45066P-RELATED"/>
    <property type="match status" value="1"/>
</dbReference>
<evidence type="ECO:0000256" key="2">
    <source>
        <dbReference type="SAM" id="SignalP"/>
    </source>
</evidence>
<reference evidence="3 4" key="1">
    <citation type="journal article" date="2016" name="Nat. Commun.">
        <title>Extremotolerant tardigrade genome and improved radiotolerance of human cultured cells by tardigrade-unique protein.</title>
        <authorList>
            <person name="Hashimoto T."/>
            <person name="Horikawa D.D."/>
            <person name="Saito Y."/>
            <person name="Kuwahara H."/>
            <person name="Kozuka-Hata H."/>
            <person name="Shin-I T."/>
            <person name="Minakuchi Y."/>
            <person name="Ohishi K."/>
            <person name="Motoyama A."/>
            <person name="Aizu T."/>
            <person name="Enomoto A."/>
            <person name="Kondo K."/>
            <person name="Tanaka S."/>
            <person name="Hara Y."/>
            <person name="Koshikawa S."/>
            <person name="Sagara H."/>
            <person name="Miura T."/>
            <person name="Yokobori S."/>
            <person name="Miyagawa K."/>
            <person name="Suzuki Y."/>
            <person name="Kubo T."/>
            <person name="Oyama M."/>
            <person name="Kohara Y."/>
            <person name="Fujiyama A."/>
            <person name="Arakawa K."/>
            <person name="Katayama T."/>
            <person name="Toyoda A."/>
            <person name="Kunieda T."/>
        </authorList>
    </citation>
    <scope>NUCLEOTIDE SEQUENCE [LARGE SCALE GENOMIC DNA]</scope>
    <source>
        <strain evidence="3 4">YOKOZUNA-1</strain>
    </source>
</reference>
<evidence type="ECO:0000256" key="1">
    <source>
        <dbReference type="SAM" id="Phobius"/>
    </source>
</evidence>
<comment type="caution">
    <text evidence="3">The sequence shown here is derived from an EMBL/GenBank/DDBJ whole genome shotgun (WGS) entry which is preliminary data.</text>
</comment>
<evidence type="ECO:0000313" key="3">
    <source>
        <dbReference type="EMBL" id="GAU93408.1"/>
    </source>
</evidence>
<evidence type="ECO:0000313" key="4">
    <source>
        <dbReference type="Proteomes" id="UP000186922"/>
    </source>
</evidence>
<organism evidence="3 4">
    <name type="scientific">Ramazzottius varieornatus</name>
    <name type="common">Water bear</name>
    <name type="synonym">Tardigrade</name>
    <dbReference type="NCBI Taxonomy" id="947166"/>
    <lineage>
        <taxon>Eukaryota</taxon>
        <taxon>Metazoa</taxon>
        <taxon>Ecdysozoa</taxon>
        <taxon>Tardigrada</taxon>
        <taxon>Eutardigrada</taxon>
        <taxon>Parachela</taxon>
        <taxon>Hypsibioidea</taxon>
        <taxon>Ramazzottiidae</taxon>
        <taxon>Ramazzottius</taxon>
    </lineage>
</organism>
<dbReference type="PANTHER" id="PTHR33964:SF1">
    <property type="entry name" value="RE45066P"/>
    <property type="match status" value="1"/>
</dbReference>
<gene>
    <name evidence="3" type="primary">RvY_05356-1</name>
    <name evidence="3" type="synonym">RvY_05356.1</name>
    <name evidence="3" type="ORF">RvY_05356</name>
</gene>
<feature type="signal peptide" evidence="2">
    <location>
        <begin position="1"/>
        <end position="27"/>
    </location>
</feature>
<proteinExistence type="predicted"/>
<feature type="transmembrane region" description="Helical" evidence="1">
    <location>
        <begin position="246"/>
        <end position="266"/>
    </location>
</feature>
<keyword evidence="1" id="KW-0472">Membrane</keyword>
<dbReference type="Proteomes" id="UP000186922">
    <property type="component" value="Unassembled WGS sequence"/>
</dbReference>
<dbReference type="AlphaFoldDB" id="A0A1D1V4K1"/>